<proteinExistence type="predicted"/>
<accession>A0A7C8JDW7</accession>
<reference evidence="5 6" key="1">
    <citation type="submission" date="2019-06" db="EMBL/GenBank/DDBJ databases">
        <authorList>
            <person name="Palmer J.M."/>
        </authorList>
    </citation>
    <scope>NUCLEOTIDE SEQUENCE [LARGE SCALE GENOMIC DNA]</scope>
    <source>
        <strain evidence="3 5">TWF102</strain>
        <strain evidence="4 6">TWF703</strain>
    </source>
</reference>
<dbReference type="Pfam" id="PF11327">
    <property type="entry name" value="Egh16-like"/>
    <property type="match status" value="1"/>
</dbReference>
<evidence type="ECO:0000313" key="6">
    <source>
        <dbReference type="Proteomes" id="UP000480548"/>
    </source>
</evidence>
<feature type="signal peptide" evidence="2">
    <location>
        <begin position="1"/>
        <end position="23"/>
    </location>
</feature>
<dbReference type="InterPro" id="IPR021476">
    <property type="entry name" value="Egh16-like"/>
</dbReference>
<dbReference type="Proteomes" id="UP000480548">
    <property type="component" value="Unassembled WGS sequence"/>
</dbReference>
<evidence type="ECO:0000313" key="3">
    <source>
        <dbReference type="EMBL" id="KAF3096426.1"/>
    </source>
</evidence>
<evidence type="ECO:0000313" key="5">
    <source>
        <dbReference type="Proteomes" id="UP000475325"/>
    </source>
</evidence>
<feature type="chain" id="PRO_5036398088" evidence="2">
    <location>
        <begin position="24"/>
        <end position="404"/>
    </location>
</feature>
<feature type="compositionally biased region" description="Basic and acidic residues" evidence="1">
    <location>
        <begin position="395"/>
        <end position="404"/>
    </location>
</feature>
<dbReference type="PANTHER" id="PTHR34618:SF1">
    <property type="entry name" value="SECRETED PROTEIN"/>
    <property type="match status" value="1"/>
</dbReference>
<organism evidence="3 5">
    <name type="scientific">Orbilia oligospora</name>
    <name type="common">Nematode-trapping fungus</name>
    <name type="synonym">Arthrobotrys oligospora</name>
    <dbReference type="NCBI Taxonomy" id="2813651"/>
    <lineage>
        <taxon>Eukaryota</taxon>
        <taxon>Fungi</taxon>
        <taxon>Dikarya</taxon>
        <taxon>Ascomycota</taxon>
        <taxon>Pezizomycotina</taxon>
        <taxon>Orbiliomycetes</taxon>
        <taxon>Orbiliales</taxon>
        <taxon>Orbiliaceae</taxon>
        <taxon>Orbilia</taxon>
    </lineage>
</organism>
<dbReference type="Proteomes" id="UP000475325">
    <property type="component" value="Unassembled WGS sequence"/>
</dbReference>
<dbReference type="AlphaFoldDB" id="A0A7C8JDW7"/>
<evidence type="ECO:0000313" key="4">
    <source>
        <dbReference type="EMBL" id="KAF3133157.1"/>
    </source>
</evidence>
<name>A0A7C8JDW7_ORBOL</name>
<sequence length="404" mass="44372">MVNFQISAASAVAILASVSQVSAHVRFLQSWGNYNHKVGGGALGHLYNYEAKNHGPNQWPGQWDVIAFSTPVVPAWWPSPHAGKPRQWMSQGCGASLQTTYDYAYSVDPGLAAPQSLLPPEKWNELWKHRNYFVFMAPVHGNAYIQTKQAVLKEITEGRMALAKPGGWVEIATYQVNDDGAGPFRCRIDETGTGQHFTDWVDPVRQPPGEHGKASIGPWWNNQQSIIRVNLPAGIKCAGQYSKGFQNVCMLRCENYAPNGPFGACVPFQVMYPPEAPKPAPVPVKVEPKVEPEPPKGNPGYDVGQSNYKENSYYKNKRRAVSAAETRAMRRAVSMAGTRAIEREEKMRKRAAQPADAGAGTIALEAESKRLGHASSKRAARPEELNEGTASLQAQEEKLGHKAN</sequence>
<protein>
    <submittedName>
        <fullName evidence="3">Uncharacterized protein</fullName>
    </submittedName>
</protein>
<feature type="region of interest" description="Disordered" evidence="1">
    <location>
        <begin position="340"/>
        <end position="404"/>
    </location>
</feature>
<keyword evidence="2" id="KW-0732">Signal</keyword>
<gene>
    <name evidence="3" type="ORF">TWF102_006697</name>
    <name evidence="4" type="ORF">TWF703_006999</name>
</gene>
<evidence type="ECO:0000256" key="2">
    <source>
        <dbReference type="SAM" id="SignalP"/>
    </source>
</evidence>
<feature type="region of interest" description="Disordered" evidence="1">
    <location>
        <begin position="287"/>
        <end position="309"/>
    </location>
</feature>
<dbReference type="PANTHER" id="PTHR34618">
    <property type="entry name" value="SURFACE PROTEIN MAS1, PUTATIVE-RELATED"/>
    <property type="match status" value="1"/>
</dbReference>
<dbReference type="EMBL" id="WIQZ01000041">
    <property type="protein sequence ID" value="KAF3133157.1"/>
    <property type="molecule type" value="Genomic_DNA"/>
</dbReference>
<evidence type="ECO:0000256" key="1">
    <source>
        <dbReference type="SAM" id="MobiDB-lite"/>
    </source>
</evidence>
<comment type="caution">
    <text evidence="3">The sequence shown here is derived from an EMBL/GenBank/DDBJ whole genome shotgun (WGS) entry which is preliminary data.</text>
</comment>
<dbReference type="EMBL" id="WIQW01000037">
    <property type="protein sequence ID" value="KAF3096426.1"/>
    <property type="molecule type" value="Genomic_DNA"/>
</dbReference>